<comment type="caution">
    <text evidence="2">The sequence shown here is derived from an EMBL/GenBank/DDBJ whole genome shotgun (WGS) entry which is preliminary data.</text>
</comment>
<dbReference type="Gene3D" id="2.30.110.10">
    <property type="entry name" value="Electron Transport, Fmn-binding Protein, Chain A"/>
    <property type="match status" value="1"/>
</dbReference>
<sequence>MTDPGTADALFDAALVEEAAKKSALVWIAVPGHAARPVWHVWHDGAVLVLQQRTGGGVEQHLPGLAEAAAVEVTVRSKDKGGRLVAWAADVAVLAPGATAWDAAVAALHGERLNAHDGDAQPDRWARDCVIVRIGPARAIAHGAGLPAGSQAAAPVPSPAKTRGAAPRNYSFGKRLRGR</sequence>
<name>A0ABP9H918_9ACTN</name>
<evidence type="ECO:0000256" key="1">
    <source>
        <dbReference type="SAM" id="MobiDB-lite"/>
    </source>
</evidence>
<protein>
    <recommendedName>
        <fullName evidence="4">Pyridoxamine 5'-phosphate oxidase</fullName>
    </recommendedName>
</protein>
<dbReference type="RefSeq" id="WP_345675966.1">
    <property type="nucleotide sequence ID" value="NZ_BAABHS010000009.1"/>
</dbReference>
<reference evidence="3" key="1">
    <citation type="journal article" date="2019" name="Int. J. Syst. Evol. Microbiol.">
        <title>The Global Catalogue of Microorganisms (GCM) 10K type strain sequencing project: providing services to taxonomists for standard genome sequencing and annotation.</title>
        <authorList>
            <consortium name="The Broad Institute Genomics Platform"/>
            <consortium name="The Broad Institute Genome Sequencing Center for Infectious Disease"/>
            <person name="Wu L."/>
            <person name="Ma J."/>
        </authorList>
    </citation>
    <scope>NUCLEOTIDE SEQUENCE [LARGE SCALE GENOMIC DNA]</scope>
    <source>
        <strain evidence="3">JCM 17986</strain>
    </source>
</reference>
<accession>A0ABP9H918</accession>
<dbReference type="EMBL" id="BAABHS010000009">
    <property type="protein sequence ID" value="GAA4964172.1"/>
    <property type="molecule type" value="Genomic_DNA"/>
</dbReference>
<proteinExistence type="predicted"/>
<keyword evidence="3" id="KW-1185">Reference proteome</keyword>
<organism evidence="2 3">
    <name type="scientific">Yinghuangia aomiensis</name>
    <dbReference type="NCBI Taxonomy" id="676205"/>
    <lineage>
        <taxon>Bacteria</taxon>
        <taxon>Bacillati</taxon>
        <taxon>Actinomycetota</taxon>
        <taxon>Actinomycetes</taxon>
        <taxon>Kitasatosporales</taxon>
        <taxon>Streptomycetaceae</taxon>
        <taxon>Yinghuangia</taxon>
    </lineage>
</organism>
<dbReference type="InterPro" id="IPR012349">
    <property type="entry name" value="Split_barrel_FMN-bd"/>
</dbReference>
<evidence type="ECO:0000313" key="2">
    <source>
        <dbReference type="EMBL" id="GAA4964172.1"/>
    </source>
</evidence>
<evidence type="ECO:0000313" key="3">
    <source>
        <dbReference type="Proteomes" id="UP001500466"/>
    </source>
</evidence>
<feature type="region of interest" description="Disordered" evidence="1">
    <location>
        <begin position="147"/>
        <end position="179"/>
    </location>
</feature>
<dbReference type="Proteomes" id="UP001500466">
    <property type="component" value="Unassembled WGS sequence"/>
</dbReference>
<gene>
    <name evidence="2" type="ORF">GCM10023205_30260</name>
</gene>
<evidence type="ECO:0008006" key="4">
    <source>
        <dbReference type="Google" id="ProtNLM"/>
    </source>
</evidence>